<dbReference type="AlphaFoldDB" id="A0A0F9G3C7"/>
<dbReference type="EMBL" id="LAZR01030037">
    <property type="protein sequence ID" value="KKL57807.1"/>
    <property type="molecule type" value="Genomic_DNA"/>
</dbReference>
<protein>
    <submittedName>
        <fullName evidence="1">Uncharacterized protein</fullName>
    </submittedName>
</protein>
<accession>A0A0F9G3C7</accession>
<name>A0A0F9G3C7_9ZZZZ</name>
<evidence type="ECO:0000313" key="1">
    <source>
        <dbReference type="EMBL" id="KKL57807.1"/>
    </source>
</evidence>
<gene>
    <name evidence="1" type="ORF">LCGC14_2231700</name>
</gene>
<sequence length="36" mass="4378">MMNWFQKKCDKIVQSNLESVKEENEITILKYLTIFI</sequence>
<organism evidence="1">
    <name type="scientific">marine sediment metagenome</name>
    <dbReference type="NCBI Taxonomy" id="412755"/>
    <lineage>
        <taxon>unclassified sequences</taxon>
        <taxon>metagenomes</taxon>
        <taxon>ecological metagenomes</taxon>
    </lineage>
</organism>
<reference evidence="1" key="1">
    <citation type="journal article" date="2015" name="Nature">
        <title>Complex archaea that bridge the gap between prokaryotes and eukaryotes.</title>
        <authorList>
            <person name="Spang A."/>
            <person name="Saw J.H."/>
            <person name="Jorgensen S.L."/>
            <person name="Zaremba-Niedzwiedzka K."/>
            <person name="Martijn J."/>
            <person name="Lind A.E."/>
            <person name="van Eijk R."/>
            <person name="Schleper C."/>
            <person name="Guy L."/>
            <person name="Ettema T.J."/>
        </authorList>
    </citation>
    <scope>NUCLEOTIDE SEQUENCE</scope>
</reference>
<proteinExistence type="predicted"/>
<comment type="caution">
    <text evidence="1">The sequence shown here is derived from an EMBL/GenBank/DDBJ whole genome shotgun (WGS) entry which is preliminary data.</text>
</comment>